<dbReference type="EMBL" id="CP001737">
    <property type="protein sequence ID" value="ACV76776.1"/>
    <property type="molecule type" value="Genomic_DNA"/>
</dbReference>
<dbReference type="InterPro" id="IPR012171">
    <property type="entry name" value="Fatty_acid_desaturase"/>
</dbReference>
<dbReference type="AlphaFoldDB" id="C8X605"/>
<dbReference type="GO" id="GO:0016020">
    <property type="term" value="C:membrane"/>
    <property type="evidence" value="ECO:0007669"/>
    <property type="project" value="TreeGrafter"/>
</dbReference>
<gene>
    <name evidence="3" type="ordered locus">Namu_0346</name>
</gene>
<dbReference type="Pfam" id="PF00487">
    <property type="entry name" value="FA_desaturase"/>
    <property type="match status" value="1"/>
</dbReference>
<reference evidence="3 4" key="2">
    <citation type="journal article" date="2010" name="Stand. Genomic Sci.">
        <title>Complete genome sequence of Nakamurella multipartita type strain (Y-104).</title>
        <authorList>
            <person name="Tice H."/>
            <person name="Mayilraj S."/>
            <person name="Sims D."/>
            <person name="Lapidus A."/>
            <person name="Nolan M."/>
            <person name="Lucas S."/>
            <person name="Glavina Del Rio T."/>
            <person name="Copeland A."/>
            <person name="Cheng J.F."/>
            <person name="Meincke L."/>
            <person name="Bruce D."/>
            <person name="Goodwin L."/>
            <person name="Pitluck S."/>
            <person name="Ivanova N."/>
            <person name="Mavromatis K."/>
            <person name="Ovchinnikova G."/>
            <person name="Pati A."/>
            <person name="Chen A."/>
            <person name="Palaniappan K."/>
            <person name="Land M."/>
            <person name="Hauser L."/>
            <person name="Chang Y.J."/>
            <person name="Jeffries C.D."/>
            <person name="Detter J.C."/>
            <person name="Brettin T."/>
            <person name="Rohde M."/>
            <person name="Goker M."/>
            <person name="Bristow J."/>
            <person name="Eisen J.A."/>
            <person name="Markowitz V."/>
            <person name="Hugenholtz P."/>
            <person name="Kyrpides N.C."/>
            <person name="Klenk H.P."/>
            <person name="Chen F."/>
        </authorList>
    </citation>
    <scope>NUCLEOTIDE SEQUENCE [LARGE SCALE GENOMIC DNA]</scope>
    <source>
        <strain evidence="4">ATCC 700099 / DSM 44233 / CIP 104796 / JCM 9543 / NBRC 105858 / Y-104</strain>
    </source>
</reference>
<dbReference type="RefSeq" id="WP_012814251.1">
    <property type="nucleotide sequence ID" value="NC_013235.1"/>
</dbReference>
<sequence>MTSLSIPREQRAVSAAARRPRRVLTDYAELLGRVQAQGLMERRYAAYAIKGGLLLAAFAGVWCAFFLLGESWLQLVIAAVFGVVLAQFGFLGHDAAHRQILRSGPRNETLARVVAGLFCGMSSTWWARKHTRHHLAPNQIGKDPDIDPSVLHFYPTETVPRSRVLAFLRAHQGWWFFPILMFEGLHLHVQGFRTVLGRSPITHRWTELGFMAARMGGYVAVLLIFLPVGMAAAFLGVQLAVLGVYLGCTFAPSHKGMPILPPEAKIDFLRRQVLMSRNITGSHLTTFAMGGLNYQIEHHLFPSMPGPNLRHARTTIREFCQQRGVTYTETSLLTSYGIVIRYLNRVGLRGELDSFQCPIIAAHRPI</sequence>
<dbReference type="GO" id="GO:0008610">
    <property type="term" value="P:lipid biosynthetic process"/>
    <property type="evidence" value="ECO:0007669"/>
    <property type="project" value="UniProtKB-ARBA"/>
</dbReference>
<proteinExistence type="predicted"/>
<evidence type="ECO:0000313" key="3">
    <source>
        <dbReference type="EMBL" id="ACV76776.1"/>
    </source>
</evidence>
<keyword evidence="1" id="KW-0472">Membrane</keyword>
<feature type="domain" description="Fatty acid desaturase" evidence="2">
    <location>
        <begin position="71"/>
        <end position="330"/>
    </location>
</feature>
<feature type="transmembrane region" description="Helical" evidence="1">
    <location>
        <begin position="217"/>
        <end position="246"/>
    </location>
</feature>
<dbReference type="OrthoDB" id="104711at2"/>
<protein>
    <submittedName>
        <fullName evidence="3">Fatty acid desaturase</fullName>
    </submittedName>
</protein>
<dbReference type="eggNOG" id="COG3239">
    <property type="taxonomic scope" value="Bacteria"/>
</dbReference>
<evidence type="ECO:0000256" key="1">
    <source>
        <dbReference type="SAM" id="Phobius"/>
    </source>
</evidence>
<dbReference type="PANTHER" id="PTHR19353:SF19">
    <property type="entry name" value="DELTA(5) FATTY ACID DESATURASE C-RELATED"/>
    <property type="match status" value="1"/>
</dbReference>
<evidence type="ECO:0000259" key="2">
    <source>
        <dbReference type="Pfam" id="PF00487"/>
    </source>
</evidence>
<dbReference type="CDD" id="cd03506">
    <property type="entry name" value="Delta6-FADS-like"/>
    <property type="match status" value="1"/>
</dbReference>
<name>C8X605_NAKMY</name>
<organism evidence="3 4">
    <name type="scientific">Nakamurella multipartita (strain ATCC 700099 / DSM 44233 / CIP 104796 / JCM 9543 / NBRC 105858 / Y-104)</name>
    <name type="common">Microsphaera multipartita</name>
    <dbReference type="NCBI Taxonomy" id="479431"/>
    <lineage>
        <taxon>Bacteria</taxon>
        <taxon>Bacillati</taxon>
        <taxon>Actinomycetota</taxon>
        <taxon>Actinomycetes</taxon>
        <taxon>Nakamurellales</taxon>
        <taxon>Nakamurellaceae</taxon>
        <taxon>Nakamurella</taxon>
    </lineage>
</organism>
<evidence type="ECO:0000313" key="4">
    <source>
        <dbReference type="Proteomes" id="UP000002218"/>
    </source>
</evidence>
<dbReference type="PANTHER" id="PTHR19353">
    <property type="entry name" value="FATTY ACID DESATURASE 2"/>
    <property type="match status" value="1"/>
</dbReference>
<dbReference type="PIRSF" id="PIRSF015921">
    <property type="entry name" value="FA_sphinglp_des"/>
    <property type="match status" value="1"/>
</dbReference>
<feature type="transmembrane region" description="Helical" evidence="1">
    <location>
        <begin position="47"/>
        <end position="67"/>
    </location>
</feature>
<keyword evidence="1" id="KW-0812">Transmembrane</keyword>
<accession>C8X605</accession>
<feature type="transmembrane region" description="Helical" evidence="1">
    <location>
        <begin position="73"/>
        <end position="90"/>
    </location>
</feature>
<dbReference type="GO" id="GO:0016717">
    <property type="term" value="F:oxidoreductase activity, acting on paired donors, with oxidation of a pair of donors resulting in the reduction of molecular oxygen to two molecules of water"/>
    <property type="evidence" value="ECO:0007669"/>
    <property type="project" value="TreeGrafter"/>
</dbReference>
<keyword evidence="4" id="KW-1185">Reference proteome</keyword>
<reference evidence="4" key="1">
    <citation type="submission" date="2009-09" db="EMBL/GenBank/DDBJ databases">
        <title>The complete genome of Nakamurella multipartita DSM 44233.</title>
        <authorList>
            <consortium name="US DOE Joint Genome Institute (JGI-PGF)"/>
            <person name="Lucas S."/>
            <person name="Copeland A."/>
            <person name="Lapidus A."/>
            <person name="Glavina del Rio T."/>
            <person name="Dalin E."/>
            <person name="Tice H."/>
            <person name="Bruce D."/>
            <person name="Goodwin L."/>
            <person name="Pitluck S."/>
            <person name="Kyrpides N."/>
            <person name="Mavromatis K."/>
            <person name="Ivanova N."/>
            <person name="Ovchinnikova G."/>
            <person name="Sims D."/>
            <person name="Meincke L."/>
            <person name="Brettin T."/>
            <person name="Detter J.C."/>
            <person name="Han C."/>
            <person name="Larimer F."/>
            <person name="Land M."/>
            <person name="Hauser L."/>
            <person name="Markowitz V."/>
            <person name="Cheng J.-F."/>
            <person name="Hugenholtz P."/>
            <person name="Woyke T."/>
            <person name="Wu D."/>
            <person name="Klenk H.-P."/>
            <person name="Eisen J.A."/>
        </authorList>
    </citation>
    <scope>NUCLEOTIDE SEQUENCE [LARGE SCALE GENOMIC DNA]</scope>
    <source>
        <strain evidence="4">ATCC 700099 / DSM 44233 / CIP 104796 / JCM 9543 / NBRC 105858 / Y-104</strain>
    </source>
</reference>
<keyword evidence="1" id="KW-1133">Transmembrane helix</keyword>
<dbReference type="Proteomes" id="UP000002218">
    <property type="component" value="Chromosome"/>
</dbReference>
<dbReference type="InParanoid" id="C8X605"/>
<dbReference type="STRING" id="479431.Namu_0346"/>
<dbReference type="HOGENOM" id="CLU_016265_1_0_11"/>
<dbReference type="KEGG" id="nml:Namu_0346"/>
<dbReference type="InterPro" id="IPR005804">
    <property type="entry name" value="FA_desaturase_dom"/>
</dbReference>